<keyword evidence="8 11" id="KW-1133">Transmembrane helix</keyword>
<feature type="transmembrane region" description="Helical" evidence="11">
    <location>
        <begin position="15"/>
        <end position="33"/>
    </location>
</feature>
<dbReference type="RefSeq" id="WP_315726519.1">
    <property type="nucleotide sequence ID" value="NZ_JAVUPU010000005.1"/>
</dbReference>
<evidence type="ECO:0000256" key="5">
    <source>
        <dbReference type="ARBA" id="ARBA00022519"/>
    </source>
</evidence>
<keyword evidence="7" id="KW-0653">Protein transport</keyword>
<sequence length="216" mass="24016">MSEGGYYQPPRPRRTSIAIVVLIHCAAIATVASSRIEVTKVIRPPTDVTWIKTPEPPPENETHSKPQKARKELIYRNPIVDVPVDTPIDAPTETIEPPHFNDVTSFNGTGDGTLVEPVPPPDPIPIEARLDRRSELQPPYPASEQRMGAEGTVSLKVLIGPDGRVKAAERLRATSEAFYQATLRHAIRKWRFEPAMIDGRPVESSKVMTVRFEIES</sequence>
<evidence type="ECO:0000256" key="8">
    <source>
        <dbReference type="ARBA" id="ARBA00022989"/>
    </source>
</evidence>
<keyword evidence="4" id="KW-1003">Cell membrane</keyword>
<protein>
    <submittedName>
        <fullName evidence="13">TonB family protein</fullName>
    </submittedName>
</protein>
<evidence type="ECO:0000256" key="11">
    <source>
        <dbReference type="SAM" id="Phobius"/>
    </source>
</evidence>
<keyword evidence="9 11" id="KW-0472">Membrane</keyword>
<dbReference type="EMBL" id="JAVUPU010000005">
    <property type="protein sequence ID" value="MDT9599518.1"/>
    <property type="molecule type" value="Genomic_DNA"/>
</dbReference>
<keyword evidence="14" id="KW-1185">Reference proteome</keyword>
<evidence type="ECO:0000313" key="14">
    <source>
        <dbReference type="Proteomes" id="UP001259572"/>
    </source>
</evidence>
<dbReference type="Gene3D" id="3.30.1150.10">
    <property type="match status" value="1"/>
</dbReference>
<keyword evidence="6 11" id="KW-0812">Transmembrane</keyword>
<evidence type="ECO:0000256" key="3">
    <source>
        <dbReference type="ARBA" id="ARBA00022448"/>
    </source>
</evidence>
<evidence type="ECO:0000256" key="1">
    <source>
        <dbReference type="ARBA" id="ARBA00004383"/>
    </source>
</evidence>
<evidence type="ECO:0000256" key="7">
    <source>
        <dbReference type="ARBA" id="ARBA00022927"/>
    </source>
</evidence>
<dbReference type="SUPFAM" id="SSF74653">
    <property type="entry name" value="TolA/TonB C-terminal domain"/>
    <property type="match status" value="1"/>
</dbReference>
<evidence type="ECO:0000313" key="13">
    <source>
        <dbReference type="EMBL" id="MDT9599518.1"/>
    </source>
</evidence>
<dbReference type="InterPro" id="IPR037682">
    <property type="entry name" value="TonB_C"/>
</dbReference>
<feature type="region of interest" description="Disordered" evidence="10">
    <location>
        <begin position="49"/>
        <end position="68"/>
    </location>
</feature>
<name>A0ABU3Q952_9SPHN</name>
<dbReference type="Pfam" id="PF03544">
    <property type="entry name" value="TonB_C"/>
    <property type="match status" value="1"/>
</dbReference>
<evidence type="ECO:0000256" key="9">
    <source>
        <dbReference type="ARBA" id="ARBA00023136"/>
    </source>
</evidence>
<dbReference type="Proteomes" id="UP001259572">
    <property type="component" value="Unassembled WGS sequence"/>
</dbReference>
<dbReference type="PROSITE" id="PS52015">
    <property type="entry name" value="TONB_CTD"/>
    <property type="match status" value="1"/>
</dbReference>
<gene>
    <name evidence="13" type="ORF">RQX22_11210</name>
</gene>
<dbReference type="PANTHER" id="PTHR33446">
    <property type="entry name" value="PROTEIN TONB-RELATED"/>
    <property type="match status" value="1"/>
</dbReference>
<feature type="domain" description="TonB C-terminal" evidence="12">
    <location>
        <begin position="125"/>
        <end position="216"/>
    </location>
</feature>
<dbReference type="NCBIfam" id="TIGR01352">
    <property type="entry name" value="tonB_Cterm"/>
    <property type="match status" value="1"/>
</dbReference>
<dbReference type="InterPro" id="IPR051045">
    <property type="entry name" value="TonB-dependent_transducer"/>
</dbReference>
<accession>A0ABU3Q952</accession>
<evidence type="ECO:0000256" key="2">
    <source>
        <dbReference type="ARBA" id="ARBA00006555"/>
    </source>
</evidence>
<evidence type="ECO:0000256" key="6">
    <source>
        <dbReference type="ARBA" id="ARBA00022692"/>
    </source>
</evidence>
<comment type="similarity">
    <text evidence="2">Belongs to the TonB family.</text>
</comment>
<comment type="caution">
    <text evidence="13">The sequence shown here is derived from an EMBL/GenBank/DDBJ whole genome shotgun (WGS) entry which is preliminary data.</text>
</comment>
<comment type="subcellular location">
    <subcellularLocation>
        <location evidence="1">Cell inner membrane</location>
        <topology evidence="1">Single-pass membrane protein</topology>
        <orientation evidence="1">Periplasmic side</orientation>
    </subcellularLocation>
</comment>
<proteinExistence type="inferred from homology"/>
<keyword evidence="5" id="KW-0997">Cell inner membrane</keyword>
<evidence type="ECO:0000256" key="4">
    <source>
        <dbReference type="ARBA" id="ARBA00022475"/>
    </source>
</evidence>
<evidence type="ECO:0000256" key="10">
    <source>
        <dbReference type="SAM" id="MobiDB-lite"/>
    </source>
</evidence>
<evidence type="ECO:0000259" key="12">
    <source>
        <dbReference type="PROSITE" id="PS52015"/>
    </source>
</evidence>
<keyword evidence="3" id="KW-0813">Transport</keyword>
<dbReference type="InterPro" id="IPR006260">
    <property type="entry name" value="TonB/TolA_C"/>
</dbReference>
<reference evidence="13 14" key="1">
    <citation type="submission" date="2023-05" db="EMBL/GenBank/DDBJ databases">
        <authorList>
            <person name="Guo Y."/>
        </authorList>
    </citation>
    <scope>NUCLEOTIDE SEQUENCE [LARGE SCALE GENOMIC DNA]</scope>
    <source>
        <strain evidence="13 14">GR2756</strain>
    </source>
</reference>
<organism evidence="13 14">
    <name type="scientific">Sphingosinicella rhizophila</name>
    <dbReference type="NCBI Taxonomy" id="3050082"/>
    <lineage>
        <taxon>Bacteria</taxon>
        <taxon>Pseudomonadati</taxon>
        <taxon>Pseudomonadota</taxon>
        <taxon>Alphaproteobacteria</taxon>
        <taxon>Sphingomonadales</taxon>
        <taxon>Sphingosinicellaceae</taxon>
        <taxon>Sphingosinicella</taxon>
    </lineage>
</organism>